<sequence length="78" mass="8517">MCTQSAVHGRNLPHEPPALSSTGTTERSGLDGGLNLPFPLKALAFGLIWRTLPPTHPETGYTAVNSLRKTRRLHANRM</sequence>
<dbReference type="STRING" id="1247936.BN2475_490060"/>
<evidence type="ECO:0000313" key="2">
    <source>
        <dbReference type="EMBL" id="SIT44823.1"/>
    </source>
</evidence>
<gene>
    <name evidence="2" type="ORF">BN2475_490060</name>
</gene>
<evidence type="ECO:0000256" key="1">
    <source>
        <dbReference type="SAM" id="MobiDB-lite"/>
    </source>
</evidence>
<feature type="region of interest" description="Disordered" evidence="1">
    <location>
        <begin position="1"/>
        <end position="33"/>
    </location>
</feature>
<evidence type="ECO:0000313" key="3">
    <source>
        <dbReference type="Proteomes" id="UP000187012"/>
    </source>
</evidence>
<name>A0A1N7SBW6_9BURK</name>
<organism evidence="2 3">
    <name type="scientific">Paraburkholderia ribeironis</name>
    <dbReference type="NCBI Taxonomy" id="1247936"/>
    <lineage>
        <taxon>Bacteria</taxon>
        <taxon>Pseudomonadati</taxon>
        <taxon>Pseudomonadota</taxon>
        <taxon>Betaproteobacteria</taxon>
        <taxon>Burkholderiales</taxon>
        <taxon>Burkholderiaceae</taxon>
        <taxon>Paraburkholderia</taxon>
    </lineage>
</organism>
<keyword evidence="3" id="KW-1185">Reference proteome</keyword>
<reference evidence="2 3" key="1">
    <citation type="submission" date="2016-12" db="EMBL/GenBank/DDBJ databases">
        <authorList>
            <person name="Song W.-J."/>
            <person name="Kurnit D.M."/>
        </authorList>
    </citation>
    <scope>NUCLEOTIDE SEQUENCE [LARGE SCALE GENOMIC DNA]</scope>
    <source>
        <strain evidence="2 3">STM7296</strain>
    </source>
</reference>
<protein>
    <submittedName>
        <fullName evidence="2">Uncharacterized protein</fullName>
    </submittedName>
</protein>
<dbReference type="Proteomes" id="UP000187012">
    <property type="component" value="Unassembled WGS sequence"/>
</dbReference>
<accession>A0A1N7SBW6</accession>
<proteinExistence type="predicted"/>
<dbReference type="AlphaFoldDB" id="A0A1N7SBW6"/>
<dbReference type="EMBL" id="CYGX02000049">
    <property type="protein sequence ID" value="SIT44823.1"/>
    <property type="molecule type" value="Genomic_DNA"/>
</dbReference>